<dbReference type="PANTHER" id="PTHR40254">
    <property type="entry name" value="BLR0577 PROTEIN"/>
    <property type="match status" value="1"/>
</dbReference>
<dbReference type="PANTHER" id="PTHR40254:SF1">
    <property type="entry name" value="BLR0577 PROTEIN"/>
    <property type="match status" value="1"/>
</dbReference>
<evidence type="ECO:0000313" key="2">
    <source>
        <dbReference type="Proteomes" id="UP001201812"/>
    </source>
</evidence>
<dbReference type="EMBL" id="JAKKPZ010000694">
    <property type="protein sequence ID" value="KAI1692951.1"/>
    <property type="molecule type" value="Genomic_DNA"/>
</dbReference>
<dbReference type="AlphaFoldDB" id="A0AAD4QRL6"/>
<evidence type="ECO:0000313" key="1">
    <source>
        <dbReference type="EMBL" id="KAI1692951.1"/>
    </source>
</evidence>
<organism evidence="1 2">
    <name type="scientific">Ditylenchus destructor</name>
    <dbReference type="NCBI Taxonomy" id="166010"/>
    <lineage>
        <taxon>Eukaryota</taxon>
        <taxon>Metazoa</taxon>
        <taxon>Ecdysozoa</taxon>
        <taxon>Nematoda</taxon>
        <taxon>Chromadorea</taxon>
        <taxon>Rhabditida</taxon>
        <taxon>Tylenchina</taxon>
        <taxon>Tylenchomorpha</taxon>
        <taxon>Sphaerularioidea</taxon>
        <taxon>Anguinidae</taxon>
        <taxon>Anguininae</taxon>
        <taxon>Ditylenchus</taxon>
    </lineage>
</organism>
<reference evidence="1" key="1">
    <citation type="submission" date="2022-01" db="EMBL/GenBank/DDBJ databases">
        <title>Genome Sequence Resource for Two Populations of Ditylenchus destructor, the Migratory Endoparasitic Phytonematode.</title>
        <authorList>
            <person name="Zhang H."/>
            <person name="Lin R."/>
            <person name="Xie B."/>
        </authorList>
    </citation>
    <scope>NUCLEOTIDE SEQUENCE</scope>
    <source>
        <strain evidence="1">BazhouSP</strain>
    </source>
</reference>
<comment type="caution">
    <text evidence="1">The sequence shown here is derived from an EMBL/GenBank/DDBJ whole genome shotgun (WGS) entry which is preliminary data.</text>
</comment>
<accession>A0AAD4QRL6</accession>
<sequence length="103" mass="11141">MAVRRIVNCTGPLGDLNRTTDPLLVSLRERGAIRPDAAHLGIDVNGVGQVIGANGRASERLYALGPMTRGAFWEIVAVPDIRRQTWDAARRLSNAHWVGGEGL</sequence>
<keyword evidence="2" id="KW-1185">Reference proteome</keyword>
<proteinExistence type="predicted"/>
<dbReference type="Proteomes" id="UP001201812">
    <property type="component" value="Unassembled WGS sequence"/>
</dbReference>
<protein>
    <submittedName>
        <fullName evidence="1">Uncharacterized protein</fullName>
    </submittedName>
</protein>
<gene>
    <name evidence="1" type="ORF">DdX_20943</name>
</gene>
<name>A0AAD4QRL6_9BILA</name>
<dbReference type="InterPro" id="IPR052189">
    <property type="entry name" value="L-asp_N-monooxygenase_NS-form"/>
</dbReference>